<reference evidence="2" key="1">
    <citation type="journal article" date="2023" name="G3 (Bethesda)">
        <title>Genome assembly and association tests identify interacting loci associated with vigor, precocity, and sex in interspecific pistachio rootstocks.</title>
        <authorList>
            <person name="Palmer W."/>
            <person name="Jacygrad E."/>
            <person name="Sagayaradj S."/>
            <person name="Cavanaugh K."/>
            <person name="Han R."/>
            <person name="Bertier L."/>
            <person name="Beede B."/>
            <person name="Kafkas S."/>
            <person name="Golino D."/>
            <person name="Preece J."/>
            <person name="Michelmore R."/>
        </authorList>
    </citation>
    <scope>NUCLEOTIDE SEQUENCE [LARGE SCALE GENOMIC DNA]</scope>
</reference>
<organism evidence="1 2">
    <name type="scientific">Pistacia atlantica</name>
    <dbReference type="NCBI Taxonomy" id="434234"/>
    <lineage>
        <taxon>Eukaryota</taxon>
        <taxon>Viridiplantae</taxon>
        <taxon>Streptophyta</taxon>
        <taxon>Embryophyta</taxon>
        <taxon>Tracheophyta</taxon>
        <taxon>Spermatophyta</taxon>
        <taxon>Magnoliopsida</taxon>
        <taxon>eudicotyledons</taxon>
        <taxon>Gunneridae</taxon>
        <taxon>Pentapetalae</taxon>
        <taxon>rosids</taxon>
        <taxon>malvids</taxon>
        <taxon>Sapindales</taxon>
        <taxon>Anacardiaceae</taxon>
        <taxon>Pistacia</taxon>
    </lineage>
</organism>
<comment type="caution">
    <text evidence="1">The sequence shown here is derived from an EMBL/GenBank/DDBJ whole genome shotgun (WGS) entry which is preliminary data.</text>
</comment>
<accession>A0ACC1BVL5</accession>
<evidence type="ECO:0000313" key="2">
    <source>
        <dbReference type="Proteomes" id="UP001164250"/>
    </source>
</evidence>
<keyword evidence="2" id="KW-1185">Reference proteome</keyword>
<dbReference type="EMBL" id="CM047899">
    <property type="protein sequence ID" value="KAJ0103091.1"/>
    <property type="molecule type" value="Genomic_DNA"/>
</dbReference>
<evidence type="ECO:0000313" key="1">
    <source>
        <dbReference type="EMBL" id="KAJ0103091.1"/>
    </source>
</evidence>
<sequence>MPSPDQKDTMKPGYEPSKKAGMSLRGHPACAMEIKLLKEATARMERNMQELLLKKQEDDVAVVNTPSSCVTSQNFDNDNFLLPLKEMYTDLLNKKAKIEEQMMEVSRSLCAMEVLMEKLKSSVEETKEAESTASNDTTNRG</sequence>
<dbReference type="Proteomes" id="UP001164250">
    <property type="component" value="Chromosome 3"/>
</dbReference>
<protein>
    <submittedName>
        <fullName evidence="1">Uncharacterized protein</fullName>
    </submittedName>
</protein>
<gene>
    <name evidence="1" type="ORF">Patl1_03840</name>
</gene>
<proteinExistence type="predicted"/>
<name>A0ACC1BVL5_9ROSI</name>